<dbReference type="EMBL" id="WNLA01000002">
    <property type="protein sequence ID" value="MTW01478.1"/>
    <property type="molecule type" value="Genomic_DNA"/>
</dbReference>
<evidence type="ECO:0000313" key="4">
    <source>
        <dbReference type="Proteomes" id="UP000484015"/>
    </source>
</evidence>
<protein>
    <submittedName>
        <fullName evidence="3">Uncharacterized protein</fullName>
    </submittedName>
</protein>
<name>A0A6L6PWX8_9BURK</name>
<feature type="region of interest" description="Disordered" evidence="1">
    <location>
        <begin position="176"/>
        <end position="237"/>
    </location>
</feature>
<keyword evidence="2" id="KW-0472">Membrane</keyword>
<keyword evidence="2" id="KW-0812">Transmembrane</keyword>
<feature type="region of interest" description="Disordered" evidence="1">
    <location>
        <begin position="1"/>
        <end position="49"/>
    </location>
</feature>
<comment type="caution">
    <text evidence="3">The sequence shown here is derived from an EMBL/GenBank/DDBJ whole genome shotgun (WGS) entry which is preliminary data.</text>
</comment>
<evidence type="ECO:0000256" key="1">
    <source>
        <dbReference type="SAM" id="MobiDB-lite"/>
    </source>
</evidence>
<dbReference type="AlphaFoldDB" id="A0A6L6PWX8"/>
<reference evidence="3 4" key="1">
    <citation type="submission" date="2019-11" db="EMBL/GenBank/DDBJ databases">
        <title>Type strains purchased from KCTC, JCM and DSMZ.</title>
        <authorList>
            <person name="Lu H."/>
        </authorList>
    </citation>
    <scope>NUCLEOTIDE SEQUENCE [LARGE SCALE GENOMIC DNA]</scope>
    <source>
        <strain evidence="3 4">KCTC 42409</strain>
    </source>
</reference>
<dbReference type="Proteomes" id="UP000484015">
    <property type="component" value="Unassembled WGS sequence"/>
</dbReference>
<feature type="region of interest" description="Disordered" evidence="1">
    <location>
        <begin position="253"/>
        <end position="280"/>
    </location>
</feature>
<evidence type="ECO:0000256" key="2">
    <source>
        <dbReference type="SAM" id="Phobius"/>
    </source>
</evidence>
<accession>A0A6L6PWX8</accession>
<feature type="transmembrane region" description="Helical" evidence="2">
    <location>
        <begin position="54"/>
        <end position="73"/>
    </location>
</feature>
<organism evidence="3 4">
    <name type="scientific">Pseudoduganella ginsengisoli</name>
    <dbReference type="NCBI Taxonomy" id="1462440"/>
    <lineage>
        <taxon>Bacteria</taxon>
        <taxon>Pseudomonadati</taxon>
        <taxon>Pseudomonadota</taxon>
        <taxon>Betaproteobacteria</taxon>
        <taxon>Burkholderiales</taxon>
        <taxon>Oxalobacteraceae</taxon>
        <taxon>Telluria group</taxon>
        <taxon>Pseudoduganella</taxon>
    </lineage>
</organism>
<gene>
    <name evidence="3" type="ORF">GM668_05185</name>
</gene>
<evidence type="ECO:0000313" key="3">
    <source>
        <dbReference type="EMBL" id="MTW01478.1"/>
    </source>
</evidence>
<dbReference type="RefSeq" id="WP_155437883.1">
    <property type="nucleotide sequence ID" value="NZ_WNLA01000002.1"/>
</dbReference>
<sequence>MQNDEPQRPAPARPSLLAAGPEASETKSILSELDSAGGRASAPRVRTRPGRKGLVAGAVLVLAAMGGTAALVMGDVNSTAQLAGVAKGVEGDAAPDSHAAQVAVVSGGDENAAAYVRQLAAPAAGQPQAAEAAPSTPAEPPLAAAAVAAPAVALASALAAPSQDKPSTAATIVDAEPAAADTKPAAKPVHKAVARERKAVPAKVKERHARIAKAKAPAEKIAKEKPHKKALQPLPASSDNDVELLAALVAHTRPQQAARTAPCAQGDDKASGGCSGGQKR</sequence>
<feature type="compositionally biased region" description="Low complexity" evidence="1">
    <location>
        <begin position="176"/>
        <end position="187"/>
    </location>
</feature>
<proteinExistence type="predicted"/>
<keyword evidence="4" id="KW-1185">Reference proteome</keyword>
<keyword evidence="2" id="KW-1133">Transmembrane helix</keyword>